<evidence type="ECO:0000256" key="21">
    <source>
        <dbReference type="SAM" id="Phobius"/>
    </source>
</evidence>
<keyword evidence="14 21" id="KW-0472">Membrane</keyword>
<dbReference type="Proteomes" id="UP000299084">
    <property type="component" value="Unassembled WGS sequence"/>
</dbReference>
<dbReference type="EMBL" id="JWIN03000004">
    <property type="protein sequence ID" value="KAB1280259.1"/>
    <property type="molecule type" value="Genomic_DNA"/>
</dbReference>
<dbReference type="AlphaFoldDB" id="A0A5N4EAV3"/>
<evidence type="ECO:0000256" key="8">
    <source>
        <dbReference type="ARBA" id="ARBA00022833"/>
    </source>
</evidence>
<evidence type="ECO:0000259" key="22">
    <source>
        <dbReference type="PROSITE" id="PS00498"/>
    </source>
</evidence>
<evidence type="ECO:0000256" key="10">
    <source>
        <dbReference type="ARBA" id="ARBA00023002"/>
    </source>
</evidence>
<dbReference type="GO" id="GO:0004497">
    <property type="term" value="F:monooxygenase activity"/>
    <property type="evidence" value="ECO:0007669"/>
    <property type="project" value="UniProtKB-KW"/>
</dbReference>
<proteinExistence type="inferred from homology"/>
<dbReference type="Gene3D" id="1.10.1280.10">
    <property type="entry name" value="Di-copper center containing domain from catechol oxidase"/>
    <property type="match status" value="1"/>
</dbReference>
<dbReference type="InterPro" id="IPR050316">
    <property type="entry name" value="Tyrosinase/Hemocyanin"/>
</dbReference>
<dbReference type="PANTHER" id="PTHR11474">
    <property type="entry name" value="TYROSINASE FAMILY MEMBER"/>
    <property type="match status" value="1"/>
</dbReference>
<evidence type="ECO:0000256" key="19">
    <source>
        <dbReference type="ARBA" id="ARBA00041445"/>
    </source>
</evidence>
<evidence type="ECO:0000256" key="20">
    <source>
        <dbReference type="ARBA" id="ARBA00047408"/>
    </source>
</evidence>
<evidence type="ECO:0000313" key="23">
    <source>
        <dbReference type="EMBL" id="KAB1280259.1"/>
    </source>
</evidence>
<dbReference type="InterPro" id="IPR002227">
    <property type="entry name" value="Tyrosinase_Cu-bd"/>
</dbReference>
<keyword evidence="9 21" id="KW-1133">Transmembrane helix</keyword>
<evidence type="ECO:0000256" key="16">
    <source>
        <dbReference type="ARBA" id="ARBA00023180"/>
    </source>
</evidence>
<dbReference type="STRING" id="9838.ENSCDRP00005008734"/>
<gene>
    <name evidence="23" type="ORF">Cadr_000015639</name>
</gene>
<evidence type="ECO:0000256" key="12">
    <source>
        <dbReference type="ARBA" id="ARBA00023033"/>
    </source>
</evidence>
<dbReference type="PANTHER" id="PTHR11474:SF3">
    <property type="entry name" value="5,6-DIHYDROXYINDOLE-2-CARBOXYLIC ACID OXIDASE"/>
    <property type="match status" value="1"/>
</dbReference>
<evidence type="ECO:0000256" key="14">
    <source>
        <dbReference type="ARBA" id="ARBA00023136"/>
    </source>
</evidence>
<dbReference type="GO" id="GO:0046872">
    <property type="term" value="F:metal ion binding"/>
    <property type="evidence" value="ECO:0007669"/>
    <property type="project" value="UniProtKB-KW"/>
</dbReference>
<evidence type="ECO:0000256" key="18">
    <source>
        <dbReference type="ARBA" id="ARBA00040647"/>
    </source>
</evidence>
<comment type="caution">
    <text evidence="23">The sequence shown here is derived from an EMBL/GenBank/DDBJ whole genome shotgun (WGS) entry which is preliminary data.</text>
</comment>
<keyword evidence="5 21" id="KW-0812">Transmembrane</keyword>
<evidence type="ECO:0000256" key="5">
    <source>
        <dbReference type="ARBA" id="ARBA00022692"/>
    </source>
</evidence>
<keyword evidence="7" id="KW-0732">Signal</keyword>
<dbReference type="Pfam" id="PF00264">
    <property type="entry name" value="Tyrosinase"/>
    <property type="match status" value="1"/>
</dbReference>
<dbReference type="GO" id="GO:0030318">
    <property type="term" value="P:melanocyte differentiation"/>
    <property type="evidence" value="ECO:0007669"/>
    <property type="project" value="TreeGrafter"/>
</dbReference>
<keyword evidence="8" id="KW-0862">Zinc</keyword>
<dbReference type="GO" id="GO:0042438">
    <property type="term" value="P:melanin biosynthetic process"/>
    <property type="evidence" value="ECO:0007669"/>
    <property type="project" value="UniProtKB-KW"/>
</dbReference>
<evidence type="ECO:0000256" key="3">
    <source>
        <dbReference type="ARBA" id="ARBA00004573"/>
    </source>
</evidence>
<comment type="subcellular location">
    <subcellularLocation>
        <location evidence="3">Melanosome membrane</location>
        <topology evidence="3">Single-pass type I membrane protein</topology>
    </subcellularLocation>
</comment>
<comment type="pathway">
    <text evidence="17">Pigment biosynthesis; melanin biosynthesis.</text>
</comment>
<evidence type="ECO:0000313" key="24">
    <source>
        <dbReference type="Proteomes" id="UP000299084"/>
    </source>
</evidence>
<reference evidence="23 24" key="1">
    <citation type="journal article" date="2019" name="Mol. Ecol. Resour.">
        <title>Improving Illumina assemblies with Hi-C and long reads: an example with the North African dromedary.</title>
        <authorList>
            <person name="Elbers J.P."/>
            <person name="Rogers M.F."/>
            <person name="Perelman P.L."/>
            <person name="Proskuryakova A.A."/>
            <person name="Serdyukova N.A."/>
            <person name="Johnson W.E."/>
            <person name="Horin P."/>
            <person name="Corander J."/>
            <person name="Murphy D."/>
            <person name="Burger P.A."/>
        </authorList>
    </citation>
    <scope>NUCLEOTIDE SEQUENCE [LARGE SCALE GENOMIC DNA]</scope>
    <source>
        <strain evidence="23">Drom800</strain>
        <tissue evidence="23">Blood</tissue>
    </source>
</reference>
<evidence type="ECO:0000256" key="17">
    <source>
        <dbReference type="ARBA" id="ARBA00037907"/>
    </source>
</evidence>
<protein>
    <recommendedName>
        <fullName evidence="18">5,6-dihydroxyindole-2-carboxylic acid oxidase</fullName>
    </recommendedName>
    <alternativeName>
        <fullName evidence="19">Tyrosinase-related protein 1</fullName>
    </alternativeName>
</protein>
<name>A0A5N4EAV3_CAMDR</name>
<evidence type="ECO:0000256" key="7">
    <source>
        <dbReference type="ARBA" id="ARBA00022729"/>
    </source>
</evidence>
<evidence type="ECO:0000256" key="1">
    <source>
        <dbReference type="ARBA" id="ARBA00001947"/>
    </source>
</evidence>
<organism evidence="23 24">
    <name type="scientific">Camelus dromedarius</name>
    <name type="common">Dromedary</name>
    <name type="synonym">Arabian camel</name>
    <dbReference type="NCBI Taxonomy" id="9838"/>
    <lineage>
        <taxon>Eukaryota</taxon>
        <taxon>Metazoa</taxon>
        <taxon>Chordata</taxon>
        <taxon>Craniata</taxon>
        <taxon>Vertebrata</taxon>
        <taxon>Euteleostomi</taxon>
        <taxon>Mammalia</taxon>
        <taxon>Eutheria</taxon>
        <taxon>Laurasiatheria</taxon>
        <taxon>Artiodactyla</taxon>
        <taxon>Tylopoda</taxon>
        <taxon>Camelidae</taxon>
        <taxon>Camelus</taxon>
    </lineage>
</organism>
<evidence type="ECO:0000256" key="11">
    <source>
        <dbReference type="ARBA" id="ARBA00023008"/>
    </source>
</evidence>
<dbReference type="SUPFAM" id="SSF48056">
    <property type="entry name" value="Di-copper centre-containing domain"/>
    <property type="match status" value="1"/>
</dbReference>
<dbReference type="PROSITE" id="PS00498">
    <property type="entry name" value="TYROSINASE_2"/>
    <property type="match status" value="1"/>
</dbReference>
<keyword evidence="15" id="KW-1015">Disulfide bond</keyword>
<keyword evidence="11" id="KW-0186">Copper</keyword>
<comment type="cofactor">
    <cofactor evidence="2">
        <name>Cu(2+)</name>
        <dbReference type="ChEBI" id="CHEBI:29036"/>
    </cofactor>
</comment>
<evidence type="ECO:0000256" key="15">
    <source>
        <dbReference type="ARBA" id="ARBA00023157"/>
    </source>
</evidence>
<comment type="cofactor">
    <cofactor evidence="1">
        <name>Zn(2+)</name>
        <dbReference type="ChEBI" id="CHEBI:29105"/>
    </cofactor>
</comment>
<comment type="catalytic activity">
    <reaction evidence="20">
        <text>2 5,6-dihydroxyindole-2-carboxylate + O2 = 2 indole-5,6-quinone-2-carboxylate + 2 H2O</text>
        <dbReference type="Rhea" id="RHEA:68388"/>
        <dbReference type="ChEBI" id="CHEBI:15377"/>
        <dbReference type="ChEBI" id="CHEBI:15379"/>
        <dbReference type="ChEBI" id="CHEBI:16875"/>
        <dbReference type="ChEBI" id="CHEBI:177869"/>
    </reaction>
    <physiologicalReaction direction="left-to-right" evidence="20">
        <dbReference type="Rhea" id="RHEA:68389"/>
    </physiologicalReaction>
</comment>
<evidence type="ECO:0000256" key="2">
    <source>
        <dbReference type="ARBA" id="ARBA00001973"/>
    </source>
</evidence>
<comment type="similarity">
    <text evidence="4">Belongs to the tyrosinase family.</text>
</comment>
<feature type="domain" description="Tyrosinase copper-binding" evidence="22">
    <location>
        <begin position="152"/>
        <end position="163"/>
    </location>
</feature>
<dbReference type="GO" id="GO:0033162">
    <property type="term" value="C:melanosome membrane"/>
    <property type="evidence" value="ECO:0007669"/>
    <property type="project" value="UniProtKB-SubCell"/>
</dbReference>
<sequence length="285" mass="31868">MAEMTERSGPHGSSTGHATAMAISQDTTVELAVLDGEDLPVTRGFSQEMLQDPSFSLPYWNFATGKNVCDICTDDLMGSRSNFDFTLISPNSVFSQWRVVCESLEDYDTLGTLCNSYSDPSGRYDPAVRSLHNLAHLFLNGTGGQTHLSPNDPIFVLLHTFTDAIFDEWLRRYNAENAPIGHNRQYNMVPFWPPVTNMEMFVTAPDNLGYTYEVQWSSQSFSISEIVTIVVVASLLLVAVIFVGASCLIRARSNMDGAHQPLLTDHYQRYAEEYEKTHNPNQSMV</sequence>
<keyword evidence="12" id="KW-0503">Monooxygenase</keyword>
<evidence type="ECO:0000256" key="6">
    <source>
        <dbReference type="ARBA" id="ARBA00022723"/>
    </source>
</evidence>
<evidence type="ECO:0000256" key="13">
    <source>
        <dbReference type="ARBA" id="ARBA00023101"/>
    </source>
</evidence>
<dbReference type="InterPro" id="IPR008922">
    <property type="entry name" value="Di-copper_centre_dom_sf"/>
</dbReference>
<evidence type="ECO:0000256" key="9">
    <source>
        <dbReference type="ARBA" id="ARBA00022989"/>
    </source>
</evidence>
<evidence type="ECO:0000256" key="4">
    <source>
        <dbReference type="ARBA" id="ARBA00009928"/>
    </source>
</evidence>
<keyword evidence="10" id="KW-0560">Oxidoreductase</keyword>
<keyword evidence="13" id="KW-0470">Melanin biosynthesis</keyword>
<keyword evidence="24" id="KW-1185">Reference proteome</keyword>
<accession>A0A5N4EAV3</accession>
<keyword evidence="16" id="KW-0325">Glycoprotein</keyword>
<dbReference type="GO" id="GO:0032438">
    <property type="term" value="P:melanosome organization"/>
    <property type="evidence" value="ECO:0007669"/>
    <property type="project" value="TreeGrafter"/>
</dbReference>
<keyword evidence="6" id="KW-0479">Metal-binding</keyword>
<feature type="transmembrane region" description="Helical" evidence="21">
    <location>
        <begin position="226"/>
        <end position="249"/>
    </location>
</feature>